<dbReference type="AlphaFoldDB" id="A0A445ME90"/>
<gene>
    <name evidence="1" type="ORF">BHM03_00014618</name>
</gene>
<reference evidence="1" key="1">
    <citation type="journal article" date="2018" name="Data Brief">
        <title>Genome sequence data from 17 accessions of Ensete ventricosum, a staple food crop for millions in Ethiopia.</title>
        <authorList>
            <person name="Yemataw Z."/>
            <person name="Muzemil S."/>
            <person name="Ambachew D."/>
            <person name="Tripathi L."/>
            <person name="Tesfaye K."/>
            <person name="Chala A."/>
            <person name="Farbos A."/>
            <person name="O'Neill P."/>
            <person name="Moore K."/>
            <person name="Grant M."/>
            <person name="Studholme D.J."/>
        </authorList>
    </citation>
    <scope>NUCLEOTIDE SEQUENCE [LARGE SCALE GENOMIC DNA]</scope>
    <source>
        <tissue evidence="1">Leaf</tissue>
    </source>
</reference>
<organism evidence="1">
    <name type="scientific">Ensete ventricosum</name>
    <name type="common">Abyssinian banana</name>
    <name type="synonym">Musa ensete</name>
    <dbReference type="NCBI Taxonomy" id="4639"/>
    <lineage>
        <taxon>Eukaryota</taxon>
        <taxon>Viridiplantae</taxon>
        <taxon>Streptophyta</taxon>
        <taxon>Embryophyta</taxon>
        <taxon>Tracheophyta</taxon>
        <taxon>Spermatophyta</taxon>
        <taxon>Magnoliopsida</taxon>
        <taxon>Liliopsida</taxon>
        <taxon>Zingiberales</taxon>
        <taxon>Musaceae</taxon>
        <taxon>Ensete</taxon>
    </lineage>
</organism>
<evidence type="ECO:0000313" key="1">
    <source>
        <dbReference type="EMBL" id="RZR72561.1"/>
    </source>
</evidence>
<dbReference type="EMBL" id="KV875713">
    <property type="protein sequence ID" value="RZR72561.1"/>
    <property type="molecule type" value="Genomic_DNA"/>
</dbReference>
<protein>
    <submittedName>
        <fullName evidence="1">Uncharacterized protein</fullName>
    </submittedName>
</protein>
<name>A0A445ME90_ENSVE</name>
<accession>A0A445ME90</accession>
<sequence length="132" mass="14776">MVPQRRVFRVCASKLASDESLGHQHMRAVYHRGRSQITSTSESHGGNLIIQRKGRRCKAMNSRAMGLAMPWYRRGGTSVESSIPCSHGGRALVVKGAEEVENVEANYKYQDKAEGQRPRNFIRPVSTSFLSK</sequence>
<proteinExistence type="predicted"/>
<dbReference type="Proteomes" id="UP000290560">
    <property type="component" value="Unassembled WGS sequence"/>
</dbReference>